<feature type="transmembrane region" description="Helical" evidence="1">
    <location>
        <begin position="176"/>
        <end position="196"/>
    </location>
</feature>
<evidence type="ECO:0000256" key="1">
    <source>
        <dbReference type="SAM" id="Phobius"/>
    </source>
</evidence>
<proteinExistence type="predicted"/>
<feature type="transmembrane region" description="Helical" evidence="1">
    <location>
        <begin position="44"/>
        <end position="66"/>
    </location>
</feature>
<comment type="caution">
    <text evidence="3">The sequence shown here is derived from an EMBL/GenBank/DDBJ whole genome shotgun (WGS) entry which is preliminary data.</text>
</comment>
<evidence type="ECO:0000313" key="4">
    <source>
        <dbReference type="Proteomes" id="UP001595841"/>
    </source>
</evidence>
<name>A0ABV8PQZ9_9FLAO</name>
<dbReference type="Pfam" id="PF09925">
    <property type="entry name" value="DUF2157"/>
    <property type="match status" value="1"/>
</dbReference>
<dbReference type="Proteomes" id="UP001595841">
    <property type="component" value="Unassembled WGS sequence"/>
</dbReference>
<evidence type="ECO:0000259" key="2">
    <source>
        <dbReference type="Pfam" id="PF09925"/>
    </source>
</evidence>
<feature type="transmembrane region" description="Helical" evidence="1">
    <location>
        <begin position="286"/>
        <end position="308"/>
    </location>
</feature>
<feature type="transmembrane region" description="Helical" evidence="1">
    <location>
        <begin position="72"/>
        <end position="92"/>
    </location>
</feature>
<dbReference type="RefSeq" id="WP_379766968.1">
    <property type="nucleotide sequence ID" value="NZ_JBHSCL010000009.1"/>
</dbReference>
<protein>
    <submittedName>
        <fullName evidence="3">DUF2157 domain-containing protein</fullName>
    </submittedName>
</protein>
<evidence type="ECO:0000313" key="3">
    <source>
        <dbReference type="EMBL" id="MFC4221756.1"/>
    </source>
</evidence>
<feature type="transmembrane region" description="Helical" evidence="1">
    <location>
        <begin position="236"/>
        <end position="254"/>
    </location>
</feature>
<reference evidence="4" key="1">
    <citation type="journal article" date="2019" name="Int. J. Syst. Evol. Microbiol.">
        <title>The Global Catalogue of Microorganisms (GCM) 10K type strain sequencing project: providing services to taxonomists for standard genome sequencing and annotation.</title>
        <authorList>
            <consortium name="The Broad Institute Genomics Platform"/>
            <consortium name="The Broad Institute Genome Sequencing Center for Infectious Disease"/>
            <person name="Wu L."/>
            <person name="Ma J."/>
        </authorList>
    </citation>
    <scope>NUCLEOTIDE SEQUENCE [LARGE SCALE GENOMIC DNA]</scope>
    <source>
        <strain evidence="4">CGMCC 1.15774</strain>
    </source>
</reference>
<dbReference type="EMBL" id="JBHSCL010000009">
    <property type="protein sequence ID" value="MFC4221756.1"/>
    <property type="molecule type" value="Genomic_DNA"/>
</dbReference>
<gene>
    <name evidence="3" type="ORF">ACFOWS_16510</name>
</gene>
<keyword evidence="4" id="KW-1185">Reference proteome</keyword>
<keyword evidence="1" id="KW-0472">Membrane</keyword>
<feature type="transmembrane region" description="Helical" evidence="1">
    <location>
        <begin position="101"/>
        <end position="121"/>
    </location>
</feature>
<feature type="transmembrane region" description="Helical" evidence="1">
    <location>
        <begin position="208"/>
        <end position="230"/>
    </location>
</feature>
<feature type="domain" description="DUF2157" evidence="2">
    <location>
        <begin position="43"/>
        <end position="151"/>
    </location>
</feature>
<dbReference type="InterPro" id="IPR018677">
    <property type="entry name" value="DUF2157"/>
</dbReference>
<keyword evidence="1" id="KW-0812">Transmembrane</keyword>
<feature type="transmembrane region" description="Helical" evidence="1">
    <location>
        <begin position="261"/>
        <end position="280"/>
    </location>
</feature>
<keyword evidence="1" id="KW-1133">Transmembrane helix</keyword>
<sequence>MAKIDREDIQIVCNHSNWSEVGVRKTLEGQIYSGVVSWQRFLKFLLLALGVSFTAAGILFFFAYNWAELHKFVKLGIIEALIALLILIAVFAKTKPLIKKVLILAASILVGVLYAVFGQVYQTGADAYDFFLGWTLFITIWVLFFNFAALWALFVALLNVTFILYAEQLAYEWSELFLFCLLFGMNSLLLLGFILIPKIFKMTPFPIWFIQLVALTAIAFSTIGISSGIFEKPEPSFWALFIMASIFYGVGIWYGLKTKSLFYLSIIPFSVIIILSAALLNLSGEAGMLFAIGIFIVTSITLLIKMLLNYQKKWAS</sequence>
<organism evidence="3 4">
    <name type="scientific">Flagellimonas marina</name>
    <dbReference type="NCBI Taxonomy" id="1775168"/>
    <lineage>
        <taxon>Bacteria</taxon>
        <taxon>Pseudomonadati</taxon>
        <taxon>Bacteroidota</taxon>
        <taxon>Flavobacteriia</taxon>
        <taxon>Flavobacteriales</taxon>
        <taxon>Flavobacteriaceae</taxon>
        <taxon>Flagellimonas</taxon>
    </lineage>
</organism>
<accession>A0ABV8PQZ9</accession>